<evidence type="ECO:0000313" key="3">
    <source>
        <dbReference type="Proteomes" id="UP000824238"/>
    </source>
</evidence>
<sequence>KPGAFIPIYAFAAAWIVCAFFIPMYTLAGLVGSAAVSAAAAVLAYYTAGMILARRPAKPEPEPEPVKKEEPKLSPEVQAIIDDGKRAMKEMGRLYSSIKSSDVRRRINELMRISDRIVQDAVDDPSDVPQIRKFLDYYLPTTIKLLNAYDRMGDQGIEGTNLSKSMQSIEDMLDTAIEAFKKQLDSLFANQALDIETDISVMNQMLAREGLSDESTDTIIKAARSGKTE</sequence>
<name>A0A9D1DMH9_9FIRM</name>
<gene>
    <name evidence="2" type="ORF">IAD36_07980</name>
</gene>
<keyword evidence="1" id="KW-0472">Membrane</keyword>
<dbReference type="Pfam" id="PF10112">
    <property type="entry name" value="Halogen_Hydrol"/>
    <property type="match status" value="1"/>
</dbReference>
<feature type="non-terminal residue" evidence="2">
    <location>
        <position position="1"/>
    </location>
</feature>
<organism evidence="2 3">
    <name type="scientific">Candidatus Scatomorpha intestinigallinarum</name>
    <dbReference type="NCBI Taxonomy" id="2840923"/>
    <lineage>
        <taxon>Bacteria</taxon>
        <taxon>Bacillati</taxon>
        <taxon>Bacillota</taxon>
        <taxon>Clostridia</taxon>
        <taxon>Eubacteriales</taxon>
        <taxon>Candidatus Scatomorpha</taxon>
    </lineage>
</organism>
<evidence type="ECO:0000313" key="2">
    <source>
        <dbReference type="EMBL" id="HIR55513.1"/>
    </source>
</evidence>
<dbReference type="Proteomes" id="UP000824238">
    <property type="component" value="Unassembled WGS sequence"/>
</dbReference>
<keyword evidence="1" id="KW-0812">Transmembrane</keyword>
<feature type="transmembrane region" description="Helical" evidence="1">
    <location>
        <begin position="7"/>
        <end position="28"/>
    </location>
</feature>
<dbReference type="EMBL" id="DVHH01000192">
    <property type="protein sequence ID" value="HIR55513.1"/>
    <property type="molecule type" value="Genomic_DNA"/>
</dbReference>
<comment type="caution">
    <text evidence="2">The sequence shown here is derived from an EMBL/GenBank/DDBJ whole genome shotgun (WGS) entry which is preliminary data.</text>
</comment>
<reference evidence="2" key="1">
    <citation type="submission" date="2020-10" db="EMBL/GenBank/DDBJ databases">
        <authorList>
            <person name="Gilroy R."/>
        </authorList>
    </citation>
    <scope>NUCLEOTIDE SEQUENCE</scope>
    <source>
        <strain evidence="2">ChiGjej3B3-7149</strain>
    </source>
</reference>
<evidence type="ECO:0000256" key="1">
    <source>
        <dbReference type="SAM" id="Phobius"/>
    </source>
</evidence>
<reference evidence="2" key="2">
    <citation type="journal article" date="2021" name="PeerJ">
        <title>Extensive microbial diversity within the chicken gut microbiome revealed by metagenomics and culture.</title>
        <authorList>
            <person name="Gilroy R."/>
            <person name="Ravi A."/>
            <person name="Getino M."/>
            <person name="Pursley I."/>
            <person name="Horton D.L."/>
            <person name="Alikhan N.F."/>
            <person name="Baker D."/>
            <person name="Gharbi K."/>
            <person name="Hall N."/>
            <person name="Watson M."/>
            <person name="Adriaenssens E.M."/>
            <person name="Foster-Nyarko E."/>
            <person name="Jarju S."/>
            <person name="Secka A."/>
            <person name="Antonio M."/>
            <person name="Oren A."/>
            <person name="Chaudhuri R.R."/>
            <person name="La Ragione R."/>
            <person name="Hildebrand F."/>
            <person name="Pallen M.J."/>
        </authorList>
    </citation>
    <scope>NUCLEOTIDE SEQUENCE</scope>
    <source>
        <strain evidence="2">ChiGjej3B3-7149</strain>
    </source>
</reference>
<protein>
    <submittedName>
        <fullName evidence="2">5-bromo-4-chloroindolyl phosphate hydrolysis family protein</fullName>
    </submittedName>
</protein>
<proteinExistence type="predicted"/>
<dbReference type="InterPro" id="IPR018770">
    <property type="entry name" value="ChloroindolylP_hydrolase"/>
</dbReference>
<dbReference type="AlphaFoldDB" id="A0A9D1DMH9"/>
<feature type="transmembrane region" description="Helical" evidence="1">
    <location>
        <begin position="34"/>
        <end position="53"/>
    </location>
</feature>
<accession>A0A9D1DMH9</accession>
<keyword evidence="1" id="KW-1133">Transmembrane helix</keyword>